<evidence type="ECO:0000313" key="2">
    <source>
        <dbReference type="Proteomes" id="UP000053593"/>
    </source>
</evidence>
<dbReference type="AlphaFoldDB" id="A0A0D0BUK6"/>
<keyword evidence="2" id="KW-1185">Reference proteome</keyword>
<evidence type="ECO:0000313" key="1">
    <source>
        <dbReference type="EMBL" id="KIK59161.1"/>
    </source>
</evidence>
<sequence length="336" mass="38666">MDGELEKSYINLLEDFTKAASTCRILYHAFGIASPNCILRLAAASAPLFAQPHPHFLIAVTARQVSDWALENEENTRKLYLAFQGGTDGLLELCIEKAGLTLEAIRRFHSARYSIFGPLTDTIDEVASQQWYQSSSGKWRLRTRDAINRAAYQIMIYGELFASSMQAYLEPEKNLPAFDLNVRLDYIKYCISDWTYRSYPGFKILERGPYADGYEEFTESDKRLLRHILTCGRWTQIWQVVARKIGPDFEEEWKQKLWVDAIQIQGIESMKMLIADSAEECRRSLLRIRRQIEKLKEETRPATHISGTQLLKPVRYALDLRSEVCIACGSSTRARE</sequence>
<accession>A0A0D0BUK6</accession>
<reference evidence="1 2" key="1">
    <citation type="submission" date="2014-04" db="EMBL/GenBank/DDBJ databases">
        <title>Evolutionary Origins and Diversification of the Mycorrhizal Mutualists.</title>
        <authorList>
            <consortium name="DOE Joint Genome Institute"/>
            <consortium name="Mycorrhizal Genomics Consortium"/>
            <person name="Kohler A."/>
            <person name="Kuo A."/>
            <person name="Nagy L.G."/>
            <person name="Floudas D."/>
            <person name="Copeland A."/>
            <person name="Barry K.W."/>
            <person name="Cichocki N."/>
            <person name="Veneault-Fourrey C."/>
            <person name="LaButti K."/>
            <person name="Lindquist E.A."/>
            <person name="Lipzen A."/>
            <person name="Lundell T."/>
            <person name="Morin E."/>
            <person name="Murat C."/>
            <person name="Riley R."/>
            <person name="Ohm R."/>
            <person name="Sun H."/>
            <person name="Tunlid A."/>
            <person name="Henrissat B."/>
            <person name="Grigoriev I.V."/>
            <person name="Hibbett D.S."/>
            <person name="Martin F."/>
        </authorList>
    </citation>
    <scope>NUCLEOTIDE SEQUENCE [LARGE SCALE GENOMIC DNA]</scope>
    <source>
        <strain evidence="1 2">FD-317 M1</strain>
    </source>
</reference>
<name>A0A0D0BUK6_9AGAR</name>
<dbReference type="HOGENOM" id="CLU_044247_0_0_1"/>
<gene>
    <name evidence="1" type="ORF">GYMLUDRAFT_684341</name>
</gene>
<proteinExistence type="predicted"/>
<dbReference type="EMBL" id="KN834781">
    <property type="protein sequence ID" value="KIK59161.1"/>
    <property type="molecule type" value="Genomic_DNA"/>
</dbReference>
<organism evidence="1 2">
    <name type="scientific">Collybiopsis luxurians FD-317 M1</name>
    <dbReference type="NCBI Taxonomy" id="944289"/>
    <lineage>
        <taxon>Eukaryota</taxon>
        <taxon>Fungi</taxon>
        <taxon>Dikarya</taxon>
        <taxon>Basidiomycota</taxon>
        <taxon>Agaricomycotina</taxon>
        <taxon>Agaricomycetes</taxon>
        <taxon>Agaricomycetidae</taxon>
        <taxon>Agaricales</taxon>
        <taxon>Marasmiineae</taxon>
        <taxon>Omphalotaceae</taxon>
        <taxon>Collybiopsis</taxon>
        <taxon>Collybiopsis luxurians</taxon>
    </lineage>
</organism>
<dbReference type="Proteomes" id="UP000053593">
    <property type="component" value="Unassembled WGS sequence"/>
</dbReference>
<dbReference type="OrthoDB" id="2853639at2759"/>
<protein>
    <submittedName>
        <fullName evidence="1">Uncharacterized protein</fullName>
    </submittedName>
</protein>